<dbReference type="AlphaFoldDB" id="A0A3N2PLK4"/>
<gene>
    <name evidence="1" type="ORF">SODALDRAFT_65332</name>
</gene>
<name>A0A3N2PLK4_SODAK</name>
<accession>A0A3N2PLK4</accession>
<dbReference type="EMBL" id="ML119061">
    <property type="protein sequence ID" value="ROT35403.1"/>
    <property type="molecule type" value="Genomic_DNA"/>
</dbReference>
<evidence type="ECO:0000313" key="1">
    <source>
        <dbReference type="EMBL" id="ROT35403.1"/>
    </source>
</evidence>
<dbReference type="RefSeq" id="XP_028463209.1">
    <property type="nucleotide sequence ID" value="XM_028615555.1"/>
</dbReference>
<protein>
    <submittedName>
        <fullName evidence="1">Uncharacterized protein</fullName>
    </submittedName>
</protein>
<proteinExistence type="predicted"/>
<organism evidence="1 2">
    <name type="scientific">Sodiomyces alkalinus (strain CBS 110278 / VKM F-3762 / F11)</name>
    <name type="common">Alkaliphilic filamentous fungus</name>
    <dbReference type="NCBI Taxonomy" id="1314773"/>
    <lineage>
        <taxon>Eukaryota</taxon>
        <taxon>Fungi</taxon>
        <taxon>Dikarya</taxon>
        <taxon>Ascomycota</taxon>
        <taxon>Pezizomycotina</taxon>
        <taxon>Sordariomycetes</taxon>
        <taxon>Hypocreomycetidae</taxon>
        <taxon>Glomerellales</taxon>
        <taxon>Plectosphaerellaceae</taxon>
        <taxon>Sodiomyces</taxon>
    </lineage>
</organism>
<dbReference type="GeneID" id="39584032"/>
<sequence>MEKWRNGEPVNPPLHALGPMLTAPCLLSPFILVPTNADGTSLVYPCCFGEEGGGGAVCGGGGGGGGDDDDDDDDEDLCIVLYAEYGVVRPYVRSLGMLALGQCFILALRH</sequence>
<reference evidence="1 2" key="1">
    <citation type="journal article" date="2018" name="Mol. Ecol.">
        <title>The obligate alkalophilic soda-lake fungus Sodiomyces alkalinus has shifted to a protein diet.</title>
        <authorList>
            <person name="Grum-Grzhimaylo A.A."/>
            <person name="Falkoski D.L."/>
            <person name="van den Heuvel J."/>
            <person name="Valero-Jimenez C.A."/>
            <person name="Min B."/>
            <person name="Choi I.G."/>
            <person name="Lipzen A."/>
            <person name="Daum C.G."/>
            <person name="Aanen D.K."/>
            <person name="Tsang A."/>
            <person name="Henrissat B."/>
            <person name="Bilanenko E.N."/>
            <person name="de Vries R.P."/>
            <person name="van Kan J.A.L."/>
            <person name="Grigoriev I.V."/>
            <person name="Debets A.J.M."/>
        </authorList>
    </citation>
    <scope>NUCLEOTIDE SEQUENCE [LARGE SCALE GENOMIC DNA]</scope>
    <source>
        <strain evidence="1 2">F11</strain>
    </source>
</reference>
<keyword evidence="2" id="KW-1185">Reference proteome</keyword>
<evidence type="ECO:0000313" key="2">
    <source>
        <dbReference type="Proteomes" id="UP000272025"/>
    </source>
</evidence>
<dbReference type="Proteomes" id="UP000272025">
    <property type="component" value="Unassembled WGS sequence"/>
</dbReference>